<name>A0A2N8ZIX3_9VIBR</name>
<gene>
    <name evidence="12" type="ORF">VTAP4600_B0253</name>
</gene>
<dbReference type="Gene3D" id="3.40.50.2300">
    <property type="match status" value="1"/>
</dbReference>
<dbReference type="SMART" id="SM00448">
    <property type="entry name" value="REC"/>
    <property type="match status" value="1"/>
</dbReference>
<dbReference type="InterPro" id="IPR005467">
    <property type="entry name" value="His_kinase_dom"/>
</dbReference>
<dbReference type="InterPro" id="IPR036097">
    <property type="entry name" value="HisK_dim/P_sf"/>
</dbReference>
<evidence type="ECO:0000259" key="10">
    <source>
        <dbReference type="PROSITE" id="PS50109"/>
    </source>
</evidence>
<feature type="domain" description="Response regulatory" evidence="11">
    <location>
        <begin position="518"/>
        <end position="633"/>
    </location>
</feature>
<evidence type="ECO:0000256" key="5">
    <source>
        <dbReference type="ARBA" id="ARBA00022777"/>
    </source>
</evidence>
<keyword evidence="9" id="KW-0812">Transmembrane</keyword>
<dbReference type="PRINTS" id="PR00344">
    <property type="entry name" value="BCTRLSENSOR"/>
</dbReference>
<dbReference type="SUPFAM" id="SSF52172">
    <property type="entry name" value="CheY-like"/>
    <property type="match status" value="1"/>
</dbReference>
<keyword evidence="7" id="KW-0902">Two-component regulatory system</keyword>
<dbReference type="Gene3D" id="3.30.565.10">
    <property type="entry name" value="Histidine kinase-like ATPase, C-terminal domain"/>
    <property type="match status" value="1"/>
</dbReference>
<dbReference type="PROSITE" id="PS50110">
    <property type="entry name" value="RESPONSE_REGULATORY"/>
    <property type="match status" value="1"/>
</dbReference>
<dbReference type="KEGG" id="vta:B0253"/>
<accession>A0A2N8ZIX3</accession>
<organism evidence="12 13">
    <name type="scientific">Vibrio tapetis subsp. tapetis</name>
    <dbReference type="NCBI Taxonomy" id="1671868"/>
    <lineage>
        <taxon>Bacteria</taxon>
        <taxon>Pseudomonadati</taxon>
        <taxon>Pseudomonadota</taxon>
        <taxon>Gammaproteobacteria</taxon>
        <taxon>Vibrionales</taxon>
        <taxon>Vibrionaceae</taxon>
        <taxon>Vibrio</taxon>
    </lineage>
</organism>
<dbReference type="InterPro" id="IPR001789">
    <property type="entry name" value="Sig_transdc_resp-reg_receiver"/>
</dbReference>
<evidence type="ECO:0000256" key="8">
    <source>
        <dbReference type="PROSITE-ProRule" id="PRU00169"/>
    </source>
</evidence>
<dbReference type="CDD" id="cd16922">
    <property type="entry name" value="HATPase_EvgS-ArcB-TorS-like"/>
    <property type="match status" value="1"/>
</dbReference>
<dbReference type="SMART" id="SM00387">
    <property type="entry name" value="HATPase_c"/>
    <property type="match status" value="1"/>
</dbReference>
<protein>
    <recommendedName>
        <fullName evidence="2">histidine kinase</fullName>
        <ecNumber evidence="2">2.7.13.3</ecNumber>
    </recommendedName>
</protein>
<dbReference type="SUPFAM" id="SSF47384">
    <property type="entry name" value="Homodimeric domain of signal transducing histidine kinase"/>
    <property type="match status" value="1"/>
</dbReference>
<evidence type="ECO:0000256" key="2">
    <source>
        <dbReference type="ARBA" id="ARBA00012438"/>
    </source>
</evidence>
<keyword evidence="5" id="KW-0418">Kinase</keyword>
<evidence type="ECO:0000313" key="12">
    <source>
        <dbReference type="EMBL" id="SON51864.1"/>
    </source>
</evidence>
<dbReference type="Pfam" id="PF02518">
    <property type="entry name" value="HATPase_c"/>
    <property type="match status" value="1"/>
</dbReference>
<dbReference type="Pfam" id="PF00512">
    <property type="entry name" value="HisKA"/>
    <property type="match status" value="1"/>
</dbReference>
<dbReference type="FunFam" id="3.30.565.10:FF:000010">
    <property type="entry name" value="Sensor histidine kinase RcsC"/>
    <property type="match status" value="1"/>
</dbReference>
<reference evidence="12 13" key="1">
    <citation type="submission" date="2017-10" db="EMBL/GenBank/DDBJ databases">
        <authorList>
            <person name="Banno H."/>
            <person name="Chua N.-H."/>
        </authorList>
    </citation>
    <scope>NUCLEOTIDE SEQUENCE [LARGE SCALE GENOMIC DNA]</scope>
    <source>
        <strain evidence="12">Vibrio tapetis CECT4600</strain>
    </source>
</reference>
<evidence type="ECO:0000256" key="1">
    <source>
        <dbReference type="ARBA" id="ARBA00000085"/>
    </source>
</evidence>
<dbReference type="InterPro" id="IPR003661">
    <property type="entry name" value="HisK_dim/P_dom"/>
</dbReference>
<feature type="transmembrane region" description="Helical" evidence="9">
    <location>
        <begin position="219"/>
        <end position="242"/>
    </location>
</feature>
<dbReference type="Gene3D" id="1.10.287.130">
    <property type="match status" value="1"/>
</dbReference>
<dbReference type="PANTHER" id="PTHR43047">
    <property type="entry name" value="TWO-COMPONENT HISTIDINE PROTEIN KINASE"/>
    <property type="match status" value="1"/>
</dbReference>
<keyword evidence="9" id="KW-1133">Transmembrane helix</keyword>
<feature type="modified residue" description="4-aspartylphosphate" evidence="8">
    <location>
        <position position="567"/>
    </location>
</feature>
<sequence length="790" mass="89153">MNRSRLYNLICVLLLFGSLALSILAYSNSQYIEKTQVKLSQIGIELIIQRDNILHRNASSDVRAFELTKHLVETENQAQKLVKETQDFGRFSLLDSSSAVHNTAQEFALELREQTQKIDMLVGLQVAKKYTLFRLHSFLEGKLASYKKESWLEWQLFNFMDQVIGDSIQDSQIRLFSTQLSEIEQRIQGVTQDIVEQHGFVFIGTAEQKLYDLKQMETLLAGSTLLLSFFLIALLVVHNILYQLKKLRILNQRLAFQSKQAQKAAKAKANFLATMSHELRTPMNGVLGLSEIVLSETKEDSTKENIKLILESGQHLVTLLNDILDYSKVEENKLSFEKVLFDITDVIKPVISAVSPLANEKKLELLIENKVDAEVQFEGDIARIRQIVFNLVGNAVKFTQQGYVRVRAEQRDDPERSLQLTVTDTGDGIAQDKQSVVFESFEQADSSTTRKFGGTGLGLAIVKRLTQLMGGRIELRSTVGLGSSFSVILPIRSVVRSTSTEATANISVDPKPDSKSLQILLAEDNRVNAIVAKSFCLKLGHSVDIAVNGLIATQMVQEKSYDLILMDNHMPEMNGVEATRYIRQELNCETVIFAYTADVFREAHDNLIASGADHVLTKPLQRSSFSDALSQFSNRLTLDEHLGENKKQRRHETEHDGQLLQRETLERLTLTEEELTHSKALQLLEQDEEAYLALIDECAEKFDDGIEALIVGYMQTDLDSLNQSLGQLSEFASRLGLTNMVGLQNRIKADLARGQLPEIDRLQELVNLMAVNVHHAQRMRETKNQQLDRQ</sequence>
<keyword evidence="4" id="KW-0808">Transferase</keyword>
<proteinExistence type="predicted"/>
<feature type="domain" description="Histidine kinase" evidence="10">
    <location>
        <begin position="274"/>
        <end position="493"/>
    </location>
</feature>
<evidence type="ECO:0000256" key="9">
    <source>
        <dbReference type="SAM" id="Phobius"/>
    </source>
</evidence>
<evidence type="ECO:0000256" key="3">
    <source>
        <dbReference type="ARBA" id="ARBA00022553"/>
    </source>
</evidence>
<dbReference type="PROSITE" id="PS50109">
    <property type="entry name" value="HIS_KIN"/>
    <property type="match status" value="1"/>
</dbReference>
<dbReference type="EMBL" id="LT960612">
    <property type="protein sequence ID" value="SON51864.1"/>
    <property type="molecule type" value="Genomic_DNA"/>
</dbReference>
<dbReference type="CDD" id="cd17546">
    <property type="entry name" value="REC_hyHK_CKI1_RcsC-like"/>
    <property type="match status" value="1"/>
</dbReference>
<evidence type="ECO:0000256" key="4">
    <source>
        <dbReference type="ARBA" id="ARBA00022679"/>
    </source>
</evidence>
<dbReference type="InterPro" id="IPR004358">
    <property type="entry name" value="Sig_transdc_His_kin-like_C"/>
</dbReference>
<dbReference type="Pfam" id="PF00072">
    <property type="entry name" value="Response_reg"/>
    <property type="match status" value="1"/>
</dbReference>
<evidence type="ECO:0000256" key="7">
    <source>
        <dbReference type="ARBA" id="ARBA00023012"/>
    </source>
</evidence>
<keyword evidence="6" id="KW-0378">Hydrolase</keyword>
<evidence type="ECO:0000259" key="11">
    <source>
        <dbReference type="PROSITE" id="PS50110"/>
    </source>
</evidence>
<keyword evidence="3 8" id="KW-0597">Phosphoprotein</keyword>
<dbReference type="AlphaFoldDB" id="A0A2N8ZIX3"/>
<dbReference type="GO" id="GO:0016787">
    <property type="term" value="F:hydrolase activity"/>
    <property type="evidence" value="ECO:0007669"/>
    <property type="project" value="UniProtKB-KW"/>
</dbReference>
<dbReference type="InterPro" id="IPR036890">
    <property type="entry name" value="HATPase_C_sf"/>
</dbReference>
<dbReference type="EC" id="2.7.13.3" evidence="2"/>
<dbReference type="InterPro" id="IPR011006">
    <property type="entry name" value="CheY-like_superfamily"/>
</dbReference>
<comment type="catalytic activity">
    <reaction evidence="1">
        <text>ATP + protein L-histidine = ADP + protein N-phospho-L-histidine.</text>
        <dbReference type="EC" id="2.7.13.3"/>
    </reaction>
</comment>
<dbReference type="GO" id="GO:0000155">
    <property type="term" value="F:phosphorelay sensor kinase activity"/>
    <property type="evidence" value="ECO:0007669"/>
    <property type="project" value="InterPro"/>
</dbReference>
<dbReference type="PANTHER" id="PTHR43047:SF78">
    <property type="entry name" value="SENSORY_REGULATORY PROTEIN RPFC"/>
    <property type="match status" value="1"/>
</dbReference>
<keyword evidence="13" id="KW-1185">Reference proteome</keyword>
<dbReference type="SUPFAM" id="SSF55874">
    <property type="entry name" value="ATPase domain of HSP90 chaperone/DNA topoisomerase II/histidine kinase"/>
    <property type="match status" value="1"/>
</dbReference>
<dbReference type="CDD" id="cd00082">
    <property type="entry name" value="HisKA"/>
    <property type="match status" value="1"/>
</dbReference>
<dbReference type="InterPro" id="IPR003594">
    <property type="entry name" value="HATPase_dom"/>
</dbReference>
<evidence type="ECO:0000313" key="13">
    <source>
        <dbReference type="Proteomes" id="UP000235828"/>
    </source>
</evidence>
<evidence type="ECO:0000256" key="6">
    <source>
        <dbReference type="ARBA" id="ARBA00022801"/>
    </source>
</evidence>
<dbReference type="Proteomes" id="UP000235828">
    <property type="component" value="Chromosome B"/>
</dbReference>
<dbReference type="SMART" id="SM00388">
    <property type="entry name" value="HisKA"/>
    <property type="match status" value="1"/>
</dbReference>
<keyword evidence="9" id="KW-0472">Membrane</keyword>